<proteinExistence type="predicted"/>
<comment type="caution">
    <text evidence="1">The sequence shown here is derived from an EMBL/GenBank/DDBJ whole genome shotgun (WGS) entry which is preliminary data.</text>
</comment>
<dbReference type="AlphaFoldDB" id="A0AAD6Y222"/>
<reference evidence="1" key="1">
    <citation type="submission" date="2023-03" db="EMBL/GenBank/DDBJ databases">
        <title>Massive genome expansion in bonnet fungi (Mycena s.s.) driven by repeated elements and novel gene families across ecological guilds.</title>
        <authorList>
            <consortium name="Lawrence Berkeley National Laboratory"/>
            <person name="Harder C.B."/>
            <person name="Miyauchi S."/>
            <person name="Viragh M."/>
            <person name="Kuo A."/>
            <person name="Thoen E."/>
            <person name="Andreopoulos B."/>
            <person name="Lu D."/>
            <person name="Skrede I."/>
            <person name="Drula E."/>
            <person name="Henrissat B."/>
            <person name="Morin E."/>
            <person name="Kohler A."/>
            <person name="Barry K."/>
            <person name="LaButti K."/>
            <person name="Morin E."/>
            <person name="Salamov A."/>
            <person name="Lipzen A."/>
            <person name="Mereny Z."/>
            <person name="Hegedus B."/>
            <person name="Baldrian P."/>
            <person name="Stursova M."/>
            <person name="Weitz H."/>
            <person name="Taylor A."/>
            <person name="Grigoriev I.V."/>
            <person name="Nagy L.G."/>
            <person name="Martin F."/>
            <person name="Kauserud H."/>
        </authorList>
    </citation>
    <scope>NUCLEOTIDE SEQUENCE</scope>
    <source>
        <strain evidence="1">9144</strain>
    </source>
</reference>
<sequence>MACDSTGKHCHVDSCLFPLPQALIVRISGHILHIPTLLVPQDILQGSKLFKWQTGNLTPSRHSLRLVLLQVLASLIKFLDCAPLGPSAVTSGLPWFAPLPLHMHGLLTNGTLKTVTDSAVDCIAMDKRTWRAATLAPGTPVVTLMGGLRRTLNGSYAEYTAARLANVVPVLAAAVVTLGWACLAALPETYATGAAVVLAARMGAVVTGTARKLEPEAGLGAQEVRR</sequence>
<dbReference type="EMBL" id="JARJCW010000113">
    <property type="protein sequence ID" value="KAJ7192954.1"/>
    <property type="molecule type" value="Genomic_DNA"/>
</dbReference>
<keyword evidence="2" id="KW-1185">Reference proteome</keyword>
<organism evidence="1 2">
    <name type="scientific">Mycena pura</name>
    <dbReference type="NCBI Taxonomy" id="153505"/>
    <lineage>
        <taxon>Eukaryota</taxon>
        <taxon>Fungi</taxon>
        <taxon>Dikarya</taxon>
        <taxon>Basidiomycota</taxon>
        <taxon>Agaricomycotina</taxon>
        <taxon>Agaricomycetes</taxon>
        <taxon>Agaricomycetidae</taxon>
        <taxon>Agaricales</taxon>
        <taxon>Marasmiineae</taxon>
        <taxon>Mycenaceae</taxon>
        <taxon>Mycena</taxon>
    </lineage>
</organism>
<evidence type="ECO:0000313" key="2">
    <source>
        <dbReference type="Proteomes" id="UP001219525"/>
    </source>
</evidence>
<protein>
    <submittedName>
        <fullName evidence="1">Uncharacterized protein</fullName>
    </submittedName>
</protein>
<name>A0AAD6Y222_9AGAR</name>
<dbReference type="Proteomes" id="UP001219525">
    <property type="component" value="Unassembled WGS sequence"/>
</dbReference>
<gene>
    <name evidence="1" type="ORF">GGX14DRAFT_405868</name>
</gene>
<accession>A0AAD6Y222</accession>
<evidence type="ECO:0000313" key="1">
    <source>
        <dbReference type="EMBL" id="KAJ7192954.1"/>
    </source>
</evidence>